<dbReference type="Gene3D" id="3.20.20.80">
    <property type="entry name" value="Glycosidases"/>
    <property type="match status" value="1"/>
</dbReference>
<evidence type="ECO:0000256" key="4">
    <source>
        <dbReference type="SAM" id="Phobius"/>
    </source>
</evidence>
<dbReference type="PROSITE" id="PS51904">
    <property type="entry name" value="GLYCOSYL_HYDROL_F25_2"/>
    <property type="match status" value="1"/>
</dbReference>
<gene>
    <name evidence="5" type="ORF">GH808_06570</name>
</gene>
<dbReference type="EMBL" id="WJBC01000007">
    <property type="protein sequence ID" value="MBC3804099.1"/>
    <property type="molecule type" value="Genomic_DNA"/>
</dbReference>
<keyword evidence="6" id="KW-1185">Reference proteome</keyword>
<evidence type="ECO:0000256" key="2">
    <source>
        <dbReference type="ARBA" id="ARBA00022801"/>
    </source>
</evidence>
<evidence type="ECO:0000256" key="1">
    <source>
        <dbReference type="ARBA" id="ARBA00010646"/>
    </source>
</evidence>
<dbReference type="PANTHER" id="PTHR34135:SF2">
    <property type="entry name" value="LYSOZYME"/>
    <property type="match status" value="1"/>
</dbReference>
<reference evidence="5 6" key="1">
    <citation type="journal article" date="2020" name="mSystems">
        <title>Defining Genomic and Predicted Metabolic Features of the Acetobacterium Genus.</title>
        <authorList>
            <person name="Ross D.E."/>
            <person name="Marshall C.W."/>
            <person name="Gulliver D."/>
            <person name="May H.D."/>
            <person name="Norman R.S."/>
        </authorList>
    </citation>
    <scope>NUCLEOTIDE SEQUENCE [LARGE SCALE GENOMIC DNA]</scope>
    <source>
        <strain evidence="5 6">DSM 8238</strain>
    </source>
</reference>
<name>A0ABR6WTZ6_9FIRM</name>
<dbReference type="InterPro" id="IPR002053">
    <property type="entry name" value="Glyco_hydro_25"/>
</dbReference>
<keyword evidence="4" id="KW-1133">Transmembrane helix</keyword>
<keyword evidence="2 5" id="KW-0378">Hydrolase</keyword>
<comment type="similarity">
    <text evidence="1">Belongs to the glycosyl hydrolase 25 family.</text>
</comment>
<protein>
    <submittedName>
        <fullName evidence="5">Glycoside hydrolase family 25</fullName>
    </submittedName>
</protein>
<dbReference type="GO" id="GO:0016787">
    <property type="term" value="F:hydrolase activity"/>
    <property type="evidence" value="ECO:0007669"/>
    <property type="project" value="UniProtKB-KW"/>
</dbReference>
<evidence type="ECO:0000256" key="3">
    <source>
        <dbReference type="ARBA" id="ARBA00023295"/>
    </source>
</evidence>
<dbReference type="SUPFAM" id="SSF51445">
    <property type="entry name" value="(Trans)glycosidases"/>
    <property type="match status" value="1"/>
</dbReference>
<feature type="transmembrane region" description="Helical" evidence="4">
    <location>
        <begin position="12"/>
        <end position="31"/>
    </location>
</feature>
<keyword evidence="3" id="KW-0326">Glycosidase</keyword>
<sequence length="250" mass="29081">MKGRKSMVNKKWIPLAAGIGILVLIVAVIYGCTNMYNNTQSEERYVRGVDLSAYQGEIDWQTLAEQNIDFAYIKATEGHDYVDSQFKTNWEKSQDTDIKVGAYHFLNYDTTGKSQAENFIANVPVSKDNLPPVLDLELYGQYEENALPKEQVKVILDEFLKTIEEHYGVKPIIYTSQRVFNMYIGTDYKDYKVWIVDLDNSWPEKLPNGTEFTFWQYTQRGILDGYNGNETFIDMDLYKGTYDEFLKEFF</sequence>
<keyword evidence="4" id="KW-0472">Membrane</keyword>
<dbReference type="SMART" id="SM00641">
    <property type="entry name" value="Glyco_25"/>
    <property type="match status" value="1"/>
</dbReference>
<dbReference type="Pfam" id="PF01183">
    <property type="entry name" value="Glyco_hydro_25"/>
    <property type="match status" value="1"/>
</dbReference>
<evidence type="ECO:0000313" key="6">
    <source>
        <dbReference type="Proteomes" id="UP000603234"/>
    </source>
</evidence>
<proteinExistence type="inferred from homology"/>
<dbReference type="Proteomes" id="UP000603234">
    <property type="component" value="Unassembled WGS sequence"/>
</dbReference>
<evidence type="ECO:0000313" key="5">
    <source>
        <dbReference type="EMBL" id="MBC3804099.1"/>
    </source>
</evidence>
<dbReference type="PANTHER" id="PTHR34135">
    <property type="entry name" value="LYSOZYME"/>
    <property type="match status" value="1"/>
</dbReference>
<dbReference type="PROSITE" id="PS51257">
    <property type="entry name" value="PROKAR_LIPOPROTEIN"/>
    <property type="match status" value="1"/>
</dbReference>
<comment type="caution">
    <text evidence="5">The sequence shown here is derived from an EMBL/GenBank/DDBJ whole genome shotgun (WGS) entry which is preliminary data.</text>
</comment>
<accession>A0ABR6WTZ6</accession>
<dbReference type="InterPro" id="IPR017853">
    <property type="entry name" value="GH"/>
</dbReference>
<organism evidence="5 6">
    <name type="scientific">Acetobacterium fimetarium</name>
    <dbReference type="NCBI Taxonomy" id="52691"/>
    <lineage>
        <taxon>Bacteria</taxon>
        <taxon>Bacillati</taxon>
        <taxon>Bacillota</taxon>
        <taxon>Clostridia</taxon>
        <taxon>Eubacteriales</taxon>
        <taxon>Eubacteriaceae</taxon>
        <taxon>Acetobacterium</taxon>
    </lineage>
</organism>
<keyword evidence="4" id="KW-0812">Transmembrane</keyword>
<dbReference type="InterPro" id="IPR018077">
    <property type="entry name" value="Glyco_hydro_fam25_subgr"/>
</dbReference>